<dbReference type="Proteomes" id="UP000652430">
    <property type="component" value="Unassembled WGS sequence"/>
</dbReference>
<evidence type="ECO:0000256" key="1">
    <source>
        <dbReference type="ARBA" id="ARBA00004196"/>
    </source>
</evidence>
<feature type="domain" description="Multidrug resistance protein MdtA-like beta-barrel" evidence="5">
    <location>
        <begin position="214"/>
        <end position="298"/>
    </location>
</feature>
<feature type="domain" description="Multidrug resistance protein MdtA-like barrel-sandwich hybrid" evidence="4">
    <location>
        <begin position="69"/>
        <end position="210"/>
    </location>
</feature>
<gene>
    <name evidence="7" type="ORF">GCM10008023_01960</name>
</gene>
<comment type="similarity">
    <text evidence="2">Belongs to the membrane fusion protein (MFP) (TC 8.A.1) family.</text>
</comment>
<evidence type="ECO:0000259" key="6">
    <source>
        <dbReference type="Pfam" id="PF25967"/>
    </source>
</evidence>
<dbReference type="InterPro" id="IPR006143">
    <property type="entry name" value="RND_pump_MFP"/>
</dbReference>
<dbReference type="InterPro" id="IPR058624">
    <property type="entry name" value="MdtA-like_HH"/>
</dbReference>
<dbReference type="Pfam" id="PF25944">
    <property type="entry name" value="Beta-barrel_RND"/>
    <property type="match status" value="1"/>
</dbReference>
<dbReference type="PANTHER" id="PTHR30158:SF3">
    <property type="entry name" value="MULTIDRUG EFFLUX PUMP SUBUNIT ACRA-RELATED"/>
    <property type="match status" value="1"/>
</dbReference>
<evidence type="ECO:0000313" key="8">
    <source>
        <dbReference type="Proteomes" id="UP000652430"/>
    </source>
</evidence>
<evidence type="ECO:0000259" key="4">
    <source>
        <dbReference type="Pfam" id="PF25917"/>
    </source>
</evidence>
<comment type="caution">
    <text evidence="7">The sequence shown here is derived from an EMBL/GenBank/DDBJ whole genome shotgun (WGS) entry which is preliminary data.</text>
</comment>
<dbReference type="Gene3D" id="2.40.420.20">
    <property type="match status" value="1"/>
</dbReference>
<evidence type="ECO:0000259" key="5">
    <source>
        <dbReference type="Pfam" id="PF25944"/>
    </source>
</evidence>
<dbReference type="RefSeq" id="WP_308435266.1">
    <property type="nucleotide sequence ID" value="NZ_BNAQ01000001.1"/>
</dbReference>
<reference evidence="8" key="1">
    <citation type="journal article" date="2019" name="Int. J. Syst. Evol. Microbiol.">
        <title>The Global Catalogue of Microorganisms (GCM) 10K type strain sequencing project: providing services to taxonomists for standard genome sequencing and annotation.</title>
        <authorList>
            <consortium name="The Broad Institute Genomics Platform"/>
            <consortium name="The Broad Institute Genome Sequencing Center for Infectious Disease"/>
            <person name="Wu L."/>
            <person name="Ma J."/>
        </authorList>
    </citation>
    <scope>NUCLEOTIDE SEQUENCE [LARGE SCALE GENOMIC DNA]</scope>
    <source>
        <strain evidence="8">CGMCC 1.8957</strain>
    </source>
</reference>
<dbReference type="NCBIfam" id="TIGR01730">
    <property type="entry name" value="RND_mfp"/>
    <property type="match status" value="1"/>
</dbReference>
<dbReference type="Gene3D" id="2.40.30.170">
    <property type="match status" value="1"/>
</dbReference>
<keyword evidence="8" id="KW-1185">Reference proteome</keyword>
<evidence type="ECO:0000259" key="3">
    <source>
        <dbReference type="Pfam" id="PF25876"/>
    </source>
</evidence>
<feature type="domain" description="Multidrug resistance protein MdtA-like alpha-helical hairpin" evidence="3">
    <location>
        <begin position="109"/>
        <end position="177"/>
    </location>
</feature>
<sequence length="402" mass="42130">MAAEFSSLRSMIVVGASALLLTGCGSAKQEKSGRGAPKGPPEVGYIVIQPSSVPLVTELAGRTAAYQSSEVRPQVTGLIRRRFFTEGALVRQGQPLYQIDPSLYRASANQANANVASAIANAEATRVKADRYKPLADMQAVAKQDYTDAAAAARQASATVSQTRAALDTAKINLRFTTVPAPITGRIGRSLYTVGALVTASQTDPLATIQKLDPIYVDIQQASADLLRLRRALASGGSVATRANVQLKLEDGSDYGLSGDVEFSEVVVDAATGTVTLRARFPNPKGLLLPGMFVRARFAQSINPNAFLVPQQAVSRTPKGEATVYVVGADGKGGYKAVQRPITATATQGTNWIVTTGLKPGDKIITQGVGKVKVNQTIKPVAASAPQTIKSPKAGDAAVQKN</sequence>
<dbReference type="Pfam" id="PF25967">
    <property type="entry name" value="RND-MFP_C"/>
    <property type="match status" value="1"/>
</dbReference>
<evidence type="ECO:0000256" key="2">
    <source>
        <dbReference type="ARBA" id="ARBA00009477"/>
    </source>
</evidence>
<dbReference type="Gene3D" id="1.10.287.470">
    <property type="entry name" value="Helix hairpin bin"/>
    <property type="match status" value="1"/>
</dbReference>
<dbReference type="InterPro" id="IPR058625">
    <property type="entry name" value="MdtA-like_BSH"/>
</dbReference>
<feature type="domain" description="Multidrug resistance protein MdtA-like C-terminal permuted SH3" evidence="6">
    <location>
        <begin position="305"/>
        <end position="370"/>
    </location>
</feature>
<proteinExistence type="inferred from homology"/>
<accession>A0ABQ3LG54</accession>
<dbReference type="Gene3D" id="2.40.50.100">
    <property type="match status" value="1"/>
</dbReference>
<dbReference type="PANTHER" id="PTHR30158">
    <property type="entry name" value="ACRA/E-RELATED COMPONENT OF DRUG EFFLUX TRANSPORTER"/>
    <property type="match status" value="1"/>
</dbReference>
<organism evidence="7 8">
    <name type="scientific">Sphingomonas glacialis</name>
    <dbReference type="NCBI Taxonomy" id="658225"/>
    <lineage>
        <taxon>Bacteria</taxon>
        <taxon>Pseudomonadati</taxon>
        <taxon>Pseudomonadota</taxon>
        <taxon>Alphaproteobacteria</taxon>
        <taxon>Sphingomonadales</taxon>
        <taxon>Sphingomonadaceae</taxon>
        <taxon>Sphingomonas</taxon>
    </lineage>
</organism>
<protein>
    <submittedName>
        <fullName evidence="7">MexE family multidrug efflux RND transporter periplasmic adaptor subunit</fullName>
    </submittedName>
</protein>
<dbReference type="InterPro" id="IPR058627">
    <property type="entry name" value="MdtA-like_C"/>
</dbReference>
<name>A0ABQ3LG54_9SPHN</name>
<comment type="subcellular location">
    <subcellularLocation>
        <location evidence="1">Cell envelope</location>
    </subcellularLocation>
</comment>
<dbReference type="SUPFAM" id="SSF111369">
    <property type="entry name" value="HlyD-like secretion proteins"/>
    <property type="match status" value="1"/>
</dbReference>
<dbReference type="InterPro" id="IPR058626">
    <property type="entry name" value="MdtA-like_b-barrel"/>
</dbReference>
<dbReference type="Pfam" id="PF25876">
    <property type="entry name" value="HH_MFP_RND"/>
    <property type="match status" value="1"/>
</dbReference>
<evidence type="ECO:0000313" key="7">
    <source>
        <dbReference type="EMBL" id="GHH07655.1"/>
    </source>
</evidence>
<dbReference type="EMBL" id="BNAQ01000001">
    <property type="protein sequence ID" value="GHH07655.1"/>
    <property type="molecule type" value="Genomic_DNA"/>
</dbReference>
<dbReference type="Pfam" id="PF25917">
    <property type="entry name" value="BSH_RND"/>
    <property type="match status" value="1"/>
</dbReference>